<dbReference type="Proteomes" id="UP001185015">
    <property type="component" value="Unassembled WGS sequence"/>
</dbReference>
<dbReference type="PANTHER" id="PTHR12064:SF94">
    <property type="entry name" value="UNEXTENDED PROTEIN"/>
    <property type="match status" value="1"/>
</dbReference>
<keyword evidence="1" id="KW-0472">Membrane</keyword>
<accession>A0AA90Z987</accession>
<feature type="transmembrane region" description="Helical" evidence="1">
    <location>
        <begin position="83"/>
        <end position="102"/>
    </location>
</feature>
<name>A0AA90Z987_9EURY</name>
<evidence type="ECO:0000313" key="3">
    <source>
        <dbReference type="EMBL" id="MDR6223281.1"/>
    </source>
</evidence>
<dbReference type="GO" id="GO:0010960">
    <property type="term" value="P:magnesium ion homeostasis"/>
    <property type="evidence" value="ECO:0007669"/>
    <property type="project" value="InterPro"/>
</dbReference>
<dbReference type="InterPro" id="IPR002550">
    <property type="entry name" value="CNNM"/>
</dbReference>
<feature type="transmembrane region" description="Helical" evidence="1">
    <location>
        <begin position="58"/>
        <end position="77"/>
    </location>
</feature>
<gene>
    <name evidence="3" type="ORF">J2750_001746</name>
</gene>
<protein>
    <recommendedName>
        <fullName evidence="2">CNNM transmembrane domain-containing protein</fullName>
    </recommendedName>
</protein>
<dbReference type="Pfam" id="PF01595">
    <property type="entry name" value="CNNM"/>
    <property type="match status" value="1"/>
</dbReference>
<dbReference type="PANTHER" id="PTHR12064">
    <property type="entry name" value="METAL TRANSPORTER CNNM"/>
    <property type="match status" value="1"/>
</dbReference>
<comment type="caution">
    <text evidence="3">The sequence shown here is derived from an EMBL/GenBank/DDBJ whole genome shotgun (WGS) entry which is preliminary data.</text>
</comment>
<keyword evidence="4" id="KW-1185">Reference proteome</keyword>
<feature type="domain" description="CNNM transmembrane" evidence="2">
    <location>
        <begin position="1"/>
        <end position="176"/>
    </location>
</feature>
<proteinExistence type="predicted"/>
<keyword evidence="1" id="KW-0812">Transmembrane</keyword>
<sequence length="341" mass="38547">MNNIIIWILIALCLVQSGIFSGLTIGLFGLSRLRLEIEAEANNIHAQKVLKLRNDPHLLLSTLLWGNVGVNVLLTLLTDSVMVGSSAFIFSTVFITCFGEIMPQAYFTRNALKMGASLTPLVKIYILLLYPFTKPSAIILDRWLGKEKLEYFKETSLRIMLQKHMRSDASDIDKMEGLGALNFLSLDDLSIKQEGSLIDEKTIIEIDTINNLPVFPEVGTPDFEILLHKIAFPAKKWIIAVDKNRYPVVAIDSTSFIRDAIYKKNNFHPLSYCHTPLIVKSPNVKIGDVLHKLKVYPVDSEDDVIDNDLILYWNDDDPEKIVITGSDILGRLFRGIVYRVR</sequence>
<reference evidence="3 4" key="1">
    <citation type="submission" date="2023-07" db="EMBL/GenBank/DDBJ databases">
        <title>Genomic Encyclopedia of Type Strains, Phase IV (KMG-IV): sequencing the most valuable type-strain genomes for metagenomic binning, comparative biology and taxonomic classification.</title>
        <authorList>
            <person name="Goeker M."/>
        </authorList>
    </citation>
    <scope>NUCLEOTIDE SEQUENCE [LARGE SCALE GENOMIC DNA]</scope>
    <source>
        <strain evidence="3 4">DSM 17273</strain>
    </source>
</reference>
<evidence type="ECO:0000313" key="4">
    <source>
        <dbReference type="Proteomes" id="UP001185015"/>
    </source>
</evidence>
<keyword evidence="1" id="KW-1133">Transmembrane helix</keyword>
<dbReference type="EMBL" id="JAVDQI010000006">
    <property type="protein sequence ID" value="MDR6223281.1"/>
    <property type="molecule type" value="Genomic_DNA"/>
</dbReference>
<dbReference type="RefSeq" id="WP_270095586.1">
    <property type="nucleotide sequence ID" value="NZ_JAQFFK010000001.1"/>
</dbReference>
<dbReference type="PROSITE" id="PS51846">
    <property type="entry name" value="CNNM"/>
    <property type="match status" value="1"/>
</dbReference>
<dbReference type="InterPro" id="IPR045095">
    <property type="entry name" value="ACDP"/>
</dbReference>
<organism evidence="3 4">
    <name type="scientific">Methanococcoides alaskense</name>
    <dbReference type="NCBI Taxonomy" id="325778"/>
    <lineage>
        <taxon>Archaea</taxon>
        <taxon>Methanobacteriati</taxon>
        <taxon>Methanobacteriota</taxon>
        <taxon>Stenosarchaea group</taxon>
        <taxon>Methanomicrobia</taxon>
        <taxon>Methanosarcinales</taxon>
        <taxon>Methanosarcinaceae</taxon>
        <taxon>Methanococcoides</taxon>
    </lineage>
</organism>
<evidence type="ECO:0000259" key="2">
    <source>
        <dbReference type="PROSITE" id="PS51846"/>
    </source>
</evidence>
<evidence type="ECO:0000256" key="1">
    <source>
        <dbReference type="SAM" id="Phobius"/>
    </source>
</evidence>
<dbReference type="AlphaFoldDB" id="A0AA90Z987"/>
<feature type="transmembrane region" description="Helical" evidence="1">
    <location>
        <begin position="6"/>
        <end position="30"/>
    </location>
</feature>